<dbReference type="Pfam" id="PF20208">
    <property type="entry name" value="ARPP-1"/>
    <property type="match status" value="1"/>
</dbReference>
<evidence type="ECO:0000313" key="2">
    <source>
        <dbReference type="EMBL" id="CAB4860260.1"/>
    </source>
</evidence>
<organism evidence="2">
    <name type="scientific">freshwater metagenome</name>
    <dbReference type="NCBI Taxonomy" id="449393"/>
    <lineage>
        <taxon>unclassified sequences</taxon>
        <taxon>metagenomes</taxon>
        <taxon>ecological metagenomes</taxon>
    </lineage>
</organism>
<accession>A0A6J7CR61</accession>
<dbReference type="InterPro" id="IPR046699">
    <property type="entry name" value="ARPP-1"/>
</dbReference>
<protein>
    <submittedName>
        <fullName evidence="2">Unannotated protein</fullName>
    </submittedName>
</protein>
<evidence type="ECO:0000259" key="1">
    <source>
        <dbReference type="Pfam" id="PF20208"/>
    </source>
</evidence>
<name>A0A6J7CR61_9ZZZZ</name>
<reference evidence="2" key="1">
    <citation type="submission" date="2020-05" db="EMBL/GenBank/DDBJ databases">
        <authorList>
            <person name="Chiriac C."/>
            <person name="Salcher M."/>
            <person name="Ghai R."/>
            <person name="Kavagutti S V."/>
        </authorList>
    </citation>
    <scope>NUCLEOTIDE SEQUENCE</scope>
</reference>
<dbReference type="EMBL" id="CAFBLS010000012">
    <property type="protein sequence ID" value="CAB4860260.1"/>
    <property type="molecule type" value="Genomic_DNA"/>
</dbReference>
<proteinExistence type="predicted"/>
<gene>
    <name evidence="2" type="ORF">UFOPK3402_00169</name>
</gene>
<feature type="domain" description="ARG and Rhodanese-Phosphatase-superfamily-associated" evidence="1">
    <location>
        <begin position="12"/>
        <end position="289"/>
    </location>
</feature>
<sequence length="299" mass="32049">MHMTTETKRIPELHVGRGQQVGPFTVFPVWTSAAELPTLAMGLAAKVAVAEREGSPVVGELIVTNNGSTHALLVEGELLEGGWQHRALQHDVILRPSGSMVAPVVCVEAGRWHGGGAHERRARRASGNVRAAMNATDASRRQQQVWRQVAGYDRTMGASATSSYIDHLDRMRPNVGFPAASVLDGQRGVVIGLAGQPVLLELFPSHACLTAALPELIAGLMVDALAGATPMAITPGRRARRLVERLDGRCAHLADQVNAGDAAPFSLITEYAAVRGVTLDEQWAHLTVFNRRHPLVEVS</sequence>
<dbReference type="AlphaFoldDB" id="A0A6J7CR61"/>